<gene>
    <name evidence="3" type="ORF">CJU94_24525</name>
</gene>
<reference evidence="3 4" key="1">
    <citation type="submission" date="2017-08" db="EMBL/GenBank/DDBJ databases">
        <title>Identification and genetic characteristics of simultaneous BTEX- and naphthalene-degrading Paraburkholderia sp. BN5 isolated from petroleum-contaminated soil.</title>
        <authorList>
            <person name="Lee Y."/>
            <person name="Jeon C.O."/>
        </authorList>
    </citation>
    <scope>NUCLEOTIDE SEQUENCE [LARGE SCALE GENOMIC DNA]</scope>
    <source>
        <strain evidence="3 4">BN5</strain>
    </source>
</reference>
<evidence type="ECO:0000256" key="1">
    <source>
        <dbReference type="SAM" id="MobiDB-lite"/>
    </source>
</evidence>
<sequence>MKKALVCFALAAGALAAPVLSFAQSNAPVTRAEVRADLVRLEQAGYNPSLADDADYPASIQAAEAKVAAQDAAQTTQSSYGGMTQDGNTSSGTRTHMPASSSCVGPVSFCNIFFGN</sequence>
<feature type="chain" id="PRO_5012151147" description="DUF4148 domain-containing protein" evidence="2">
    <location>
        <begin position="24"/>
        <end position="116"/>
    </location>
</feature>
<feature type="compositionally biased region" description="Polar residues" evidence="1">
    <location>
        <begin position="75"/>
        <end position="100"/>
    </location>
</feature>
<feature type="signal peptide" evidence="2">
    <location>
        <begin position="1"/>
        <end position="23"/>
    </location>
</feature>
<dbReference type="EMBL" id="CP022990">
    <property type="protein sequence ID" value="ASW01350.1"/>
    <property type="molecule type" value="Genomic_DNA"/>
</dbReference>
<feature type="region of interest" description="Disordered" evidence="1">
    <location>
        <begin position="74"/>
        <end position="100"/>
    </location>
</feature>
<dbReference type="Proteomes" id="UP000215158">
    <property type="component" value="Chromosome 2"/>
</dbReference>
<keyword evidence="4" id="KW-1185">Reference proteome</keyword>
<dbReference type="Pfam" id="PF13663">
    <property type="entry name" value="DUF4148"/>
    <property type="match status" value="1"/>
</dbReference>
<accession>A0A248VSM9</accession>
<evidence type="ECO:0000256" key="2">
    <source>
        <dbReference type="SAM" id="SignalP"/>
    </source>
</evidence>
<evidence type="ECO:0000313" key="3">
    <source>
        <dbReference type="EMBL" id="ASW01350.1"/>
    </source>
</evidence>
<dbReference type="KEGG" id="parb:CJU94_24525"/>
<protein>
    <recommendedName>
        <fullName evidence="5">DUF4148 domain-containing protein</fullName>
    </recommendedName>
</protein>
<name>A0A248VSM9_9BURK</name>
<keyword evidence="2" id="KW-0732">Signal</keyword>
<evidence type="ECO:0008006" key="5">
    <source>
        <dbReference type="Google" id="ProtNLM"/>
    </source>
</evidence>
<organism evidence="3 4">
    <name type="scientific">Paraburkholderia aromaticivorans</name>
    <dbReference type="NCBI Taxonomy" id="2026199"/>
    <lineage>
        <taxon>Bacteria</taxon>
        <taxon>Pseudomonadati</taxon>
        <taxon>Pseudomonadota</taxon>
        <taxon>Betaproteobacteria</taxon>
        <taxon>Burkholderiales</taxon>
        <taxon>Burkholderiaceae</taxon>
        <taxon>Paraburkholderia</taxon>
    </lineage>
</organism>
<dbReference type="OrthoDB" id="9104200at2"/>
<dbReference type="RefSeq" id="WP_095421253.1">
    <property type="nucleotide sequence ID" value="NZ_CP022990.1"/>
</dbReference>
<dbReference type="InterPro" id="IPR025421">
    <property type="entry name" value="DUF4148"/>
</dbReference>
<evidence type="ECO:0000313" key="4">
    <source>
        <dbReference type="Proteomes" id="UP000215158"/>
    </source>
</evidence>
<dbReference type="AlphaFoldDB" id="A0A248VSM9"/>
<proteinExistence type="predicted"/>